<reference evidence="3" key="1">
    <citation type="journal article" date="2023" name="Insect Mol. Biol.">
        <title>Genome sequencing provides insights into the evolution of gene families encoding plant cell wall-degrading enzymes in longhorned beetles.</title>
        <authorList>
            <person name="Shin N.R."/>
            <person name="Okamura Y."/>
            <person name="Kirsch R."/>
            <person name="Pauchet Y."/>
        </authorList>
    </citation>
    <scope>NUCLEOTIDE SEQUENCE</scope>
    <source>
        <strain evidence="3">AMC_N1</strain>
    </source>
</reference>
<keyword evidence="2" id="KW-0479">Metal-binding</keyword>
<dbReference type="PROSITE" id="PS50292">
    <property type="entry name" value="PEROXIDASE_3"/>
    <property type="match status" value="1"/>
</dbReference>
<dbReference type="SUPFAM" id="SSF48113">
    <property type="entry name" value="Heme-dependent peroxidases"/>
    <property type="match status" value="1"/>
</dbReference>
<dbReference type="PRINTS" id="PR00457">
    <property type="entry name" value="ANPEROXIDASE"/>
</dbReference>
<evidence type="ECO:0000313" key="4">
    <source>
        <dbReference type="Proteomes" id="UP001162162"/>
    </source>
</evidence>
<dbReference type="GO" id="GO:0046872">
    <property type="term" value="F:metal ion binding"/>
    <property type="evidence" value="ECO:0007669"/>
    <property type="project" value="UniProtKB-KW"/>
</dbReference>
<dbReference type="InterPro" id="IPR037120">
    <property type="entry name" value="Haem_peroxidase_sf_animal"/>
</dbReference>
<keyword evidence="1" id="KW-0560">Oxidoreductase</keyword>
<dbReference type="PANTHER" id="PTHR11475">
    <property type="entry name" value="OXIDASE/PEROXIDASE"/>
    <property type="match status" value="1"/>
</dbReference>
<dbReference type="CDD" id="cd09823">
    <property type="entry name" value="peroxinectin_like"/>
    <property type="match status" value="1"/>
</dbReference>
<comment type="caution">
    <text evidence="3">The sequence shown here is derived from an EMBL/GenBank/DDBJ whole genome shotgun (WGS) entry which is preliminary data.</text>
</comment>
<gene>
    <name evidence="3" type="ORF">NQ318_006888</name>
</gene>
<dbReference type="Gene3D" id="1.10.640.10">
    <property type="entry name" value="Haem peroxidase domain superfamily, animal type"/>
    <property type="match status" value="1"/>
</dbReference>
<dbReference type="GO" id="GO:0020037">
    <property type="term" value="F:heme binding"/>
    <property type="evidence" value="ECO:0007669"/>
    <property type="project" value="InterPro"/>
</dbReference>
<keyword evidence="2" id="KW-0408">Iron</keyword>
<dbReference type="InterPro" id="IPR019791">
    <property type="entry name" value="Haem_peroxidase_animal"/>
</dbReference>
<keyword evidence="1" id="KW-0575">Peroxidase</keyword>
<dbReference type="Proteomes" id="UP001162162">
    <property type="component" value="Unassembled WGS sequence"/>
</dbReference>
<dbReference type="PANTHER" id="PTHR11475:SF141">
    <property type="entry name" value="CARDINAL"/>
    <property type="match status" value="1"/>
</dbReference>
<dbReference type="InterPro" id="IPR010255">
    <property type="entry name" value="Haem_peroxidase_sf"/>
</dbReference>
<keyword evidence="2" id="KW-0349">Heme</keyword>
<feature type="binding site" description="axial binding residue" evidence="2">
    <location>
        <position position="384"/>
    </location>
    <ligand>
        <name>heme b</name>
        <dbReference type="ChEBI" id="CHEBI:60344"/>
    </ligand>
    <ligandPart>
        <name>Fe</name>
        <dbReference type="ChEBI" id="CHEBI:18248"/>
    </ligandPart>
</feature>
<keyword evidence="4" id="KW-1185">Reference proteome</keyword>
<accession>A0AAV8YLJ2</accession>
<organism evidence="3 4">
    <name type="scientific">Aromia moschata</name>
    <dbReference type="NCBI Taxonomy" id="1265417"/>
    <lineage>
        <taxon>Eukaryota</taxon>
        <taxon>Metazoa</taxon>
        <taxon>Ecdysozoa</taxon>
        <taxon>Arthropoda</taxon>
        <taxon>Hexapoda</taxon>
        <taxon>Insecta</taxon>
        <taxon>Pterygota</taxon>
        <taxon>Neoptera</taxon>
        <taxon>Endopterygota</taxon>
        <taxon>Coleoptera</taxon>
        <taxon>Polyphaga</taxon>
        <taxon>Cucujiformia</taxon>
        <taxon>Chrysomeloidea</taxon>
        <taxon>Cerambycidae</taxon>
        <taxon>Cerambycinae</taxon>
        <taxon>Callichromatini</taxon>
        <taxon>Aromia</taxon>
    </lineage>
</organism>
<evidence type="ECO:0000256" key="1">
    <source>
        <dbReference type="ARBA" id="ARBA00022559"/>
    </source>
</evidence>
<protein>
    <recommendedName>
        <fullName evidence="5">Peroxidase</fullName>
    </recommendedName>
</protein>
<evidence type="ECO:0000256" key="2">
    <source>
        <dbReference type="PIRSR" id="PIRSR619791-2"/>
    </source>
</evidence>
<dbReference type="Pfam" id="PF03098">
    <property type="entry name" value="An_peroxidase"/>
    <property type="match status" value="1"/>
</dbReference>
<evidence type="ECO:0008006" key="5">
    <source>
        <dbReference type="Google" id="ProtNLM"/>
    </source>
</evidence>
<evidence type="ECO:0000313" key="3">
    <source>
        <dbReference type="EMBL" id="KAJ8951456.1"/>
    </source>
</evidence>
<sequence length="608" mass="69550">MSSDTSSNNFTSSENENETSLDSFFFFLANNWPLSDSHCEKRTINNTRDWEDSINYGKKYLKERDDIEKLIPSLPIRSPSYRHQKVVATSERARNLSRFGRALPPDYADGVSQPRLGKNGESLPSARTVSLIVHRPYYKDDSKFSVMLAVWGQFLDHDITATALSQKSNGSSISCYPRDPFLEYNVTCLEFTRSAPAPTCCLGPREQLNQVTAFIDGSVIYGAEDELVNKLRDFKNGTLKMYVTEDKRSLLPVSDDLNDGCNREQKQRKGEYCFFTGDARANENLHLTSMHLLWARQHNLLALNLSKLNPHWDDETIFQETRRMVAAQMQHITYNEFLPILLGDKLMNKFNMSPQKAGHFTKYNDSINPNIANNFATAAFRFAHSIIPGIMKLLANDTSSLEYIEMHKMLFDPFSDSYFTNEVKTHLFEITPEQVKQPKLHGLDLVSLNIQRGRDHGLPGYNLWRKHCGLKIAKDFDDLKQDVDIEPLDNIKEIYETVDDVDLYTGALSEKPMRDSILGPTLTCLILDQFFRLKHGDRFWYENPQAFTLEQLSEIKKTSLASIICDNSDELDMIQPKPANAQQYAIPIPASAGYSYAVYHAWQQTFEV</sequence>
<name>A0AAV8YLJ2_9CUCU</name>
<dbReference type="GO" id="GO:0006979">
    <property type="term" value="P:response to oxidative stress"/>
    <property type="evidence" value="ECO:0007669"/>
    <property type="project" value="InterPro"/>
</dbReference>
<dbReference type="GO" id="GO:0004601">
    <property type="term" value="F:peroxidase activity"/>
    <property type="evidence" value="ECO:0007669"/>
    <property type="project" value="UniProtKB-KW"/>
</dbReference>
<dbReference type="AlphaFoldDB" id="A0AAV8YLJ2"/>
<proteinExistence type="predicted"/>
<dbReference type="EMBL" id="JAPWTK010000084">
    <property type="protein sequence ID" value="KAJ8951456.1"/>
    <property type="molecule type" value="Genomic_DNA"/>
</dbReference>